<sequence>MWSPVNTQSRRLEGTRDRKESLEGTVYTWALSVAFHYSEENFQQVLGCGGCAGNMWQLICANKHLWRRGGGGEKTPAGLHSRATCTDLHCASDSRGPGKPDKHTTSAQTHSAGKLGEVSK</sequence>
<proteinExistence type="predicted"/>
<organism evidence="2 3">
    <name type="scientific">Pleuronectes platessa</name>
    <name type="common">European plaice</name>
    <dbReference type="NCBI Taxonomy" id="8262"/>
    <lineage>
        <taxon>Eukaryota</taxon>
        <taxon>Metazoa</taxon>
        <taxon>Chordata</taxon>
        <taxon>Craniata</taxon>
        <taxon>Vertebrata</taxon>
        <taxon>Euteleostomi</taxon>
        <taxon>Actinopterygii</taxon>
        <taxon>Neopterygii</taxon>
        <taxon>Teleostei</taxon>
        <taxon>Neoteleostei</taxon>
        <taxon>Acanthomorphata</taxon>
        <taxon>Carangaria</taxon>
        <taxon>Pleuronectiformes</taxon>
        <taxon>Pleuronectoidei</taxon>
        <taxon>Pleuronectidae</taxon>
        <taxon>Pleuronectes</taxon>
    </lineage>
</organism>
<evidence type="ECO:0000256" key="1">
    <source>
        <dbReference type="SAM" id="MobiDB-lite"/>
    </source>
</evidence>
<feature type="region of interest" description="Disordered" evidence="1">
    <location>
        <begin position="1"/>
        <end position="20"/>
    </location>
</feature>
<evidence type="ECO:0000313" key="2">
    <source>
        <dbReference type="EMBL" id="CAB1425105.1"/>
    </source>
</evidence>
<feature type="compositionally biased region" description="Basic and acidic residues" evidence="1">
    <location>
        <begin position="10"/>
        <end position="20"/>
    </location>
</feature>
<reference evidence="2" key="1">
    <citation type="submission" date="2020-03" db="EMBL/GenBank/DDBJ databases">
        <authorList>
            <person name="Weist P."/>
        </authorList>
    </citation>
    <scope>NUCLEOTIDE SEQUENCE</scope>
</reference>
<accession>A0A9N7U5F3</accession>
<comment type="caution">
    <text evidence="2">The sequence shown here is derived from an EMBL/GenBank/DDBJ whole genome shotgun (WGS) entry which is preliminary data.</text>
</comment>
<evidence type="ECO:0000313" key="3">
    <source>
        <dbReference type="Proteomes" id="UP001153269"/>
    </source>
</evidence>
<dbReference type="AlphaFoldDB" id="A0A9N7U5F3"/>
<feature type="region of interest" description="Disordered" evidence="1">
    <location>
        <begin position="91"/>
        <end position="120"/>
    </location>
</feature>
<gene>
    <name evidence="2" type="ORF">PLEPLA_LOCUS13035</name>
</gene>
<keyword evidence="3" id="KW-1185">Reference proteome</keyword>
<dbReference type="EMBL" id="CADEAL010000779">
    <property type="protein sequence ID" value="CAB1425105.1"/>
    <property type="molecule type" value="Genomic_DNA"/>
</dbReference>
<dbReference type="Proteomes" id="UP001153269">
    <property type="component" value="Unassembled WGS sequence"/>
</dbReference>
<name>A0A9N7U5F3_PLEPL</name>
<feature type="compositionally biased region" description="Basic and acidic residues" evidence="1">
    <location>
        <begin position="91"/>
        <end position="104"/>
    </location>
</feature>
<protein>
    <submittedName>
        <fullName evidence="2">Uncharacterized protein</fullName>
    </submittedName>
</protein>